<dbReference type="SMART" id="SM00135">
    <property type="entry name" value="LY"/>
    <property type="match status" value="5"/>
</dbReference>
<sequence length="282" mass="32924">AYSPRLLFVNRKDIRKVWTSSKNQNETIIVDGLDDAIAVDFHYTKGFIFWTDASLKKIKRIRVSTGEIEDVVSVGLVKPEGLAVDWVARKLYWTDRRVSEWETSRIEVANLDGSNRKVLFWKDLGRPRAIAVDPLLGYMFWTDLGEEPKIERAEMDSSNRRVITRKNIQLPFGLTIDYSARKIYWTDVHLFYIDKANYDGSNRESIFRSPRHCVLGHPFALTLYENKIYWTDLKTRAIHFTNKSNGLRCPVILSNTVSPLDIRTYEPKRQMPRSRPGEFNFK</sequence>
<reference evidence="2 3" key="1">
    <citation type="submission" date="2022-05" db="EMBL/GenBank/DDBJ databases">
        <authorList>
            <consortium name="Genoscope - CEA"/>
            <person name="William W."/>
        </authorList>
    </citation>
    <scope>NUCLEOTIDE SEQUENCE [LARGE SCALE GENOMIC DNA]</scope>
</reference>
<dbReference type="InterPro" id="IPR050778">
    <property type="entry name" value="Cueball_EGF_LRP_Nidogen"/>
</dbReference>
<feature type="non-terminal residue" evidence="2">
    <location>
        <position position="282"/>
    </location>
</feature>
<dbReference type="Pfam" id="PF00058">
    <property type="entry name" value="Ldl_recept_b"/>
    <property type="match status" value="4"/>
</dbReference>
<dbReference type="SUPFAM" id="SSF63825">
    <property type="entry name" value="YWTD domain"/>
    <property type="match status" value="1"/>
</dbReference>
<feature type="repeat" description="LDL-receptor class B" evidence="1">
    <location>
        <begin position="46"/>
        <end position="88"/>
    </location>
</feature>
<feature type="repeat" description="LDL-receptor class B" evidence="1">
    <location>
        <begin position="181"/>
        <end position="227"/>
    </location>
</feature>
<dbReference type="PANTHER" id="PTHR46513">
    <property type="entry name" value="VITELLOGENIN RECEPTOR-LIKE PROTEIN-RELATED-RELATED"/>
    <property type="match status" value="1"/>
</dbReference>
<organism evidence="2 3">
    <name type="scientific">Porites evermanni</name>
    <dbReference type="NCBI Taxonomy" id="104178"/>
    <lineage>
        <taxon>Eukaryota</taxon>
        <taxon>Metazoa</taxon>
        <taxon>Cnidaria</taxon>
        <taxon>Anthozoa</taxon>
        <taxon>Hexacorallia</taxon>
        <taxon>Scleractinia</taxon>
        <taxon>Fungiina</taxon>
        <taxon>Poritidae</taxon>
        <taxon>Porites</taxon>
    </lineage>
</organism>
<evidence type="ECO:0000256" key="1">
    <source>
        <dbReference type="PROSITE-ProRule" id="PRU00461"/>
    </source>
</evidence>
<accession>A0ABN8SKN2</accession>
<feature type="repeat" description="LDL-receptor class B" evidence="1">
    <location>
        <begin position="137"/>
        <end position="180"/>
    </location>
</feature>
<feature type="non-terminal residue" evidence="2">
    <location>
        <position position="1"/>
    </location>
</feature>
<dbReference type="Gene3D" id="2.120.10.30">
    <property type="entry name" value="TolB, C-terminal domain"/>
    <property type="match status" value="1"/>
</dbReference>
<dbReference type="PROSITE" id="PS51120">
    <property type="entry name" value="LDLRB"/>
    <property type="match status" value="4"/>
</dbReference>
<evidence type="ECO:0000313" key="2">
    <source>
        <dbReference type="EMBL" id="CAH3190802.1"/>
    </source>
</evidence>
<comment type="caution">
    <text evidence="2">The sequence shown here is derived from an EMBL/GenBank/DDBJ whole genome shotgun (WGS) entry which is preliminary data.</text>
</comment>
<evidence type="ECO:0000313" key="3">
    <source>
        <dbReference type="Proteomes" id="UP001159427"/>
    </source>
</evidence>
<dbReference type="PANTHER" id="PTHR46513:SF13">
    <property type="entry name" value="EGF-LIKE DOMAIN-CONTAINING PROTEIN"/>
    <property type="match status" value="1"/>
</dbReference>
<name>A0ABN8SKN2_9CNID</name>
<keyword evidence="3" id="KW-1185">Reference proteome</keyword>
<dbReference type="InterPro" id="IPR000033">
    <property type="entry name" value="LDLR_classB_rpt"/>
</dbReference>
<dbReference type="InterPro" id="IPR011042">
    <property type="entry name" value="6-blade_b-propeller_TolB-like"/>
</dbReference>
<protein>
    <submittedName>
        <fullName evidence="2">Uncharacterized protein</fullName>
    </submittedName>
</protein>
<feature type="repeat" description="LDL-receptor class B" evidence="1">
    <location>
        <begin position="89"/>
        <end position="136"/>
    </location>
</feature>
<dbReference type="EMBL" id="CALNXI010002798">
    <property type="protein sequence ID" value="CAH3190802.1"/>
    <property type="molecule type" value="Genomic_DNA"/>
</dbReference>
<dbReference type="Proteomes" id="UP001159427">
    <property type="component" value="Unassembled WGS sequence"/>
</dbReference>
<proteinExistence type="predicted"/>
<gene>
    <name evidence="2" type="ORF">PEVE_00020850</name>
</gene>